<organism evidence="1 2">
    <name type="scientific">Lupinus luteus</name>
    <name type="common">European yellow lupine</name>
    <dbReference type="NCBI Taxonomy" id="3873"/>
    <lineage>
        <taxon>Eukaryota</taxon>
        <taxon>Viridiplantae</taxon>
        <taxon>Streptophyta</taxon>
        <taxon>Embryophyta</taxon>
        <taxon>Tracheophyta</taxon>
        <taxon>Spermatophyta</taxon>
        <taxon>Magnoliopsida</taxon>
        <taxon>eudicotyledons</taxon>
        <taxon>Gunneridae</taxon>
        <taxon>Pentapetalae</taxon>
        <taxon>rosids</taxon>
        <taxon>fabids</taxon>
        <taxon>Fabales</taxon>
        <taxon>Fabaceae</taxon>
        <taxon>Papilionoideae</taxon>
        <taxon>50 kb inversion clade</taxon>
        <taxon>genistoids sensu lato</taxon>
        <taxon>core genistoids</taxon>
        <taxon>Genisteae</taxon>
        <taxon>Lupinus</taxon>
    </lineage>
</organism>
<dbReference type="EMBL" id="CAXHTB010000020">
    <property type="protein sequence ID" value="CAL0327453.1"/>
    <property type="molecule type" value="Genomic_DNA"/>
</dbReference>
<evidence type="ECO:0000313" key="2">
    <source>
        <dbReference type="Proteomes" id="UP001497480"/>
    </source>
</evidence>
<dbReference type="AlphaFoldDB" id="A0AAV1Y1H6"/>
<accession>A0AAV1Y1H6</accession>
<name>A0AAV1Y1H6_LUPLU</name>
<evidence type="ECO:0000313" key="1">
    <source>
        <dbReference type="EMBL" id="CAL0327453.1"/>
    </source>
</evidence>
<reference evidence="1 2" key="1">
    <citation type="submission" date="2024-03" db="EMBL/GenBank/DDBJ databases">
        <authorList>
            <person name="Martinez-Hernandez J."/>
        </authorList>
    </citation>
    <scope>NUCLEOTIDE SEQUENCE [LARGE SCALE GENOMIC DNA]</scope>
</reference>
<keyword evidence="2" id="KW-1185">Reference proteome</keyword>
<comment type="caution">
    <text evidence="1">The sequence shown here is derived from an EMBL/GenBank/DDBJ whole genome shotgun (WGS) entry which is preliminary data.</text>
</comment>
<sequence length="54" mass="5814">MAIVFAKLLNHNPNSGEEFESEANNNGSSCSNTSPVSFFIPELSIEAENDAVIQ</sequence>
<dbReference type="Proteomes" id="UP001497480">
    <property type="component" value="Unassembled WGS sequence"/>
</dbReference>
<protein>
    <submittedName>
        <fullName evidence="1">Uncharacterized protein</fullName>
    </submittedName>
</protein>
<proteinExistence type="predicted"/>
<gene>
    <name evidence="1" type="ORF">LLUT_LOCUS28513</name>
</gene>